<evidence type="ECO:0000256" key="3">
    <source>
        <dbReference type="SAM" id="Phobius"/>
    </source>
</evidence>
<name>A0A8C4X949_ERPCA</name>
<feature type="transmembrane region" description="Helical" evidence="3">
    <location>
        <begin position="22"/>
        <end position="42"/>
    </location>
</feature>
<dbReference type="GO" id="GO:0004714">
    <property type="term" value="F:transmembrane receptor protein tyrosine kinase activity"/>
    <property type="evidence" value="ECO:0007669"/>
    <property type="project" value="TreeGrafter"/>
</dbReference>
<dbReference type="SUPFAM" id="SSF56112">
    <property type="entry name" value="Protein kinase-like (PK-like)"/>
    <property type="match status" value="1"/>
</dbReference>
<evidence type="ECO:0000256" key="1">
    <source>
        <dbReference type="ARBA" id="ARBA00022741"/>
    </source>
</evidence>
<dbReference type="GeneTree" id="ENSGT00940000157871"/>
<dbReference type="InterPro" id="IPR050122">
    <property type="entry name" value="RTK"/>
</dbReference>
<dbReference type="PRINTS" id="PR00109">
    <property type="entry name" value="TYRKINASE"/>
</dbReference>
<dbReference type="PANTHER" id="PTHR24416:SF631">
    <property type="entry name" value="SERINE_THREONINE_TYROSINE KINASE 1"/>
    <property type="match status" value="1"/>
</dbReference>
<dbReference type="GO" id="GO:0007169">
    <property type="term" value="P:cell surface receptor protein tyrosine kinase signaling pathway"/>
    <property type="evidence" value="ECO:0007669"/>
    <property type="project" value="TreeGrafter"/>
</dbReference>
<reference evidence="5" key="3">
    <citation type="submission" date="2025-09" db="UniProtKB">
        <authorList>
            <consortium name="Ensembl"/>
        </authorList>
    </citation>
    <scope>IDENTIFICATION</scope>
</reference>
<keyword evidence="3" id="KW-0472">Membrane</keyword>
<organism evidence="5 6">
    <name type="scientific">Erpetoichthys calabaricus</name>
    <name type="common">Rope fish</name>
    <name type="synonym">Calamoichthys calabaricus</name>
    <dbReference type="NCBI Taxonomy" id="27687"/>
    <lineage>
        <taxon>Eukaryota</taxon>
        <taxon>Metazoa</taxon>
        <taxon>Chordata</taxon>
        <taxon>Craniata</taxon>
        <taxon>Vertebrata</taxon>
        <taxon>Euteleostomi</taxon>
        <taxon>Actinopterygii</taxon>
        <taxon>Polypteriformes</taxon>
        <taxon>Polypteridae</taxon>
        <taxon>Erpetoichthys</taxon>
    </lineage>
</organism>
<sequence length="399" mass="45260">MEKIEKCSLSSNNSHHNEMQEAMISIPSLLCGSTLVIVAFILSKTCKVMMKKTSSVQAPSANILTEKPLPTKDLSITEWEIPTECSVQDLEYLQSGRYGPTCMAQVVQADLSVPVIVKALRDQTSETEVGEFLEWIKFHIQICRHENLMKMLYCQTEHAPMFLVLEASVPGNLLHFLWEFRKKDIDYQDYPMNFTEKTVYSVARQVASGLEYLTNVQKLIHGDVAARNVVIGDNWRARICGLSTAFDIKRNGSLPSPGTSIIPWKWLAPERMMRLSVTEKSDVWSFGILLYEMMTLGSPPYPDLQPTEVLSNLLGGYRMKRPEHCGGALYDIMKHCWMWDPLDRPSYSGLIKQMDSYVYCAGTNRLSSKKPLDLHEYSLIADVICCTPRQNITDNGVRL</sequence>
<dbReference type="AlphaFoldDB" id="A0A8C4X949"/>
<keyword evidence="6" id="KW-1185">Reference proteome</keyword>
<dbReference type="Proteomes" id="UP000694620">
    <property type="component" value="Chromosome 8"/>
</dbReference>
<evidence type="ECO:0000259" key="4">
    <source>
        <dbReference type="PROSITE" id="PS50011"/>
    </source>
</evidence>
<dbReference type="FunFam" id="1.10.510.10:FF:001346">
    <property type="entry name" value="Uncharacterized protein"/>
    <property type="match status" value="1"/>
</dbReference>
<dbReference type="GO" id="GO:0043235">
    <property type="term" value="C:receptor complex"/>
    <property type="evidence" value="ECO:0007669"/>
    <property type="project" value="TreeGrafter"/>
</dbReference>
<dbReference type="PANTHER" id="PTHR24416">
    <property type="entry name" value="TYROSINE-PROTEIN KINASE RECEPTOR"/>
    <property type="match status" value="1"/>
</dbReference>
<dbReference type="PROSITE" id="PS50011">
    <property type="entry name" value="PROTEIN_KINASE_DOM"/>
    <property type="match status" value="1"/>
</dbReference>
<dbReference type="Gene3D" id="1.10.510.10">
    <property type="entry name" value="Transferase(Phosphotransferase) domain 1"/>
    <property type="match status" value="1"/>
</dbReference>
<dbReference type="Ensembl" id="ENSECRT00000014952.1">
    <property type="protein sequence ID" value="ENSECRP00000014693.1"/>
    <property type="gene ID" value="ENSECRG00000009808.1"/>
</dbReference>
<dbReference type="InterPro" id="IPR000719">
    <property type="entry name" value="Prot_kinase_dom"/>
</dbReference>
<reference evidence="5" key="1">
    <citation type="submission" date="2021-06" db="EMBL/GenBank/DDBJ databases">
        <authorList>
            <consortium name="Wellcome Sanger Institute Data Sharing"/>
        </authorList>
    </citation>
    <scope>NUCLEOTIDE SEQUENCE [LARGE SCALE GENOMIC DNA]</scope>
</reference>
<dbReference type="Gene3D" id="3.30.200.20">
    <property type="entry name" value="Phosphorylase Kinase, domain 1"/>
    <property type="match status" value="1"/>
</dbReference>
<feature type="domain" description="Protein kinase" evidence="4">
    <location>
        <begin position="87"/>
        <end position="358"/>
    </location>
</feature>
<dbReference type="InterPro" id="IPR001245">
    <property type="entry name" value="Ser-Thr/Tyr_kinase_cat_dom"/>
</dbReference>
<dbReference type="PROSITE" id="PS00109">
    <property type="entry name" value="PROTEIN_KINASE_TYR"/>
    <property type="match status" value="1"/>
</dbReference>
<reference evidence="5" key="2">
    <citation type="submission" date="2025-08" db="UniProtKB">
        <authorList>
            <consortium name="Ensembl"/>
        </authorList>
    </citation>
    <scope>IDENTIFICATION</scope>
</reference>
<dbReference type="InterPro" id="IPR011009">
    <property type="entry name" value="Kinase-like_dom_sf"/>
</dbReference>
<evidence type="ECO:0000256" key="2">
    <source>
        <dbReference type="ARBA" id="ARBA00022840"/>
    </source>
</evidence>
<keyword evidence="3" id="KW-1133">Transmembrane helix</keyword>
<keyword evidence="1" id="KW-0547">Nucleotide-binding</keyword>
<keyword evidence="3" id="KW-0812">Transmembrane</keyword>
<accession>A0A8C4X949</accession>
<proteinExistence type="predicted"/>
<evidence type="ECO:0000313" key="5">
    <source>
        <dbReference type="Ensembl" id="ENSECRP00000014693.1"/>
    </source>
</evidence>
<dbReference type="GO" id="GO:0005524">
    <property type="term" value="F:ATP binding"/>
    <property type="evidence" value="ECO:0007669"/>
    <property type="project" value="UniProtKB-KW"/>
</dbReference>
<gene>
    <name evidence="5" type="primary">si:ch73-206d17.1</name>
</gene>
<dbReference type="GO" id="GO:0005886">
    <property type="term" value="C:plasma membrane"/>
    <property type="evidence" value="ECO:0007669"/>
    <property type="project" value="TreeGrafter"/>
</dbReference>
<dbReference type="Pfam" id="PF07714">
    <property type="entry name" value="PK_Tyr_Ser-Thr"/>
    <property type="match status" value="1"/>
</dbReference>
<protein>
    <submittedName>
        <fullName evidence="5">Si:ch73-206d17.1</fullName>
    </submittedName>
</protein>
<evidence type="ECO:0000313" key="6">
    <source>
        <dbReference type="Proteomes" id="UP000694620"/>
    </source>
</evidence>
<keyword evidence="2" id="KW-0067">ATP-binding</keyword>
<dbReference type="InterPro" id="IPR008266">
    <property type="entry name" value="Tyr_kinase_AS"/>
</dbReference>